<dbReference type="Proteomes" id="UP001151079">
    <property type="component" value="Unassembled WGS sequence"/>
</dbReference>
<dbReference type="AlphaFoldDB" id="A0A9X2ZIJ7"/>
<proteinExistence type="predicted"/>
<feature type="chain" id="PRO_5041000901" description="Lipoprotein" evidence="2">
    <location>
        <begin position="19"/>
        <end position="57"/>
    </location>
</feature>
<reference evidence="3" key="1">
    <citation type="submission" date="2022-10" db="EMBL/GenBank/DDBJ databases">
        <title>Two novel species of Flavobacterium.</title>
        <authorList>
            <person name="Liu Q."/>
            <person name="Xin Y.-H."/>
        </authorList>
    </citation>
    <scope>NUCLEOTIDE SEQUENCE</scope>
    <source>
        <strain evidence="3">LS1R49</strain>
    </source>
</reference>
<keyword evidence="2" id="KW-0732">Signal</keyword>
<keyword evidence="4" id="KW-1185">Reference proteome</keyword>
<feature type="region of interest" description="Disordered" evidence="1">
    <location>
        <begin position="36"/>
        <end position="57"/>
    </location>
</feature>
<accession>A0A9X2ZIJ7</accession>
<dbReference type="PROSITE" id="PS51257">
    <property type="entry name" value="PROKAR_LIPOPROTEIN"/>
    <property type="match status" value="1"/>
</dbReference>
<evidence type="ECO:0000256" key="2">
    <source>
        <dbReference type="SAM" id="SignalP"/>
    </source>
</evidence>
<evidence type="ECO:0000313" key="4">
    <source>
        <dbReference type="Proteomes" id="UP001151079"/>
    </source>
</evidence>
<gene>
    <name evidence="3" type="ORF">OIU83_22470</name>
</gene>
<name>A0A9X2ZIJ7_9FLAO</name>
<protein>
    <recommendedName>
        <fullName evidence="5">Lipoprotein</fullName>
    </recommendedName>
</protein>
<comment type="caution">
    <text evidence="3">The sequence shown here is derived from an EMBL/GenBank/DDBJ whole genome shotgun (WGS) entry which is preliminary data.</text>
</comment>
<evidence type="ECO:0000313" key="3">
    <source>
        <dbReference type="EMBL" id="MCV9930442.1"/>
    </source>
</evidence>
<dbReference type="EMBL" id="JAOZEW010000035">
    <property type="protein sequence ID" value="MCV9930442.1"/>
    <property type="molecule type" value="Genomic_DNA"/>
</dbReference>
<feature type="signal peptide" evidence="2">
    <location>
        <begin position="1"/>
        <end position="18"/>
    </location>
</feature>
<evidence type="ECO:0008006" key="5">
    <source>
        <dbReference type="Google" id="ProtNLM"/>
    </source>
</evidence>
<dbReference type="RefSeq" id="WP_264208515.1">
    <property type="nucleotide sequence ID" value="NZ_JAOZEW010000035.1"/>
</dbReference>
<evidence type="ECO:0000256" key="1">
    <source>
        <dbReference type="SAM" id="MobiDB-lite"/>
    </source>
</evidence>
<organism evidence="3 4">
    <name type="scientific">Flavobacterium shii</name>
    <dbReference type="NCBI Taxonomy" id="2987687"/>
    <lineage>
        <taxon>Bacteria</taxon>
        <taxon>Pseudomonadati</taxon>
        <taxon>Bacteroidota</taxon>
        <taxon>Flavobacteriia</taxon>
        <taxon>Flavobacteriales</taxon>
        <taxon>Flavobacteriaceae</taxon>
        <taxon>Flavobacterium</taxon>
    </lineage>
</organism>
<sequence>MKKIIAISYFIVVCMAFVSCTNDDDTIKTKEKMKVSAEYPGDSGGDQTGQIPVPRPK</sequence>